<dbReference type="InterPro" id="IPR045063">
    <property type="entry name" value="Dynamin_N"/>
</dbReference>
<feature type="domain" description="DUF7605" evidence="4">
    <location>
        <begin position="753"/>
        <end position="909"/>
    </location>
</feature>
<feature type="compositionally biased region" description="Acidic residues" evidence="2">
    <location>
        <begin position="466"/>
        <end position="492"/>
    </location>
</feature>
<feature type="compositionally biased region" description="Basic and acidic residues" evidence="2">
    <location>
        <begin position="23"/>
        <end position="34"/>
    </location>
</feature>
<dbReference type="EMBL" id="JAZHXJ010000393">
    <property type="protein sequence ID" value="KAL1862591.1"/>
    <property type="molecule type" value="Genomic_DNA"/>
</dbReference>
<keyword evidence="6" id="KW-1185">Reference proteome</keyword>
<keyword evidence="1" id="KW-0175">Coiled coil</keyword>
<evidence type="ECO:0000313" key="5">
    <source>
        <dbReference type="EMBL" id="KAL1862591.1"/>
    </source>
</evidence>
<feature type="region of interest" description="Disordered" evidence="2">
    <location>
        <begin position="1"/>
        <end position="44"/>
    </location>
</feature>
<organism evidence="5 6">
    <name type="scientific">Phialemonium thermophilum</name>
    <dbReference type="NCBI Taxonomy" id="223376"/>
    <lineage>
        <taxon>Eukaryota</taxon>
        <taxon>Fungi</taxon>
        <taxon>Dikarya</taxon>
        <taxon>Ascomycota</taxon>
        <taxon>Pezizomycotina</taxon>
        <taxon>Sordariomycetes</taxon>
        <taxon>Sordariomycetidae</taxon>
        <taxon>Cephalothecales</taxon>
        <taxon>Cephalothecaceae</taxon>
        <taxon>Phialemonium</taxon>
    </lineage>
</organism>
<gene>
    <name evidence="5" type="ORF">VTK73DRAFT_6744</name>
</gene>
<comment type="caution">
    <text evidence="5">The sequence shown here is derived from an EMBL/GenBank/DDBJ whole genome shotgun (WGS) entry which is preliminary data.</text>
</comment>
<evidence type="ECO:0000313" key="6">
    <source>
        <dbReference type="Proteomes" id="UP001586593"/>
    </source>
</evidence>
<protein>
    <submittedName>
        <fullName evidence="5">Uncharacterized protein</fullName>
    </submittedName>
</protein>
<feature type="coiled-coil region" evidence="1">
    <location>
        <begin position="391"/>
        <end position="425"/>
    </location>
</feature>
<name>A0ABR3WID0_9PEZI</name>
<evidence type="ECO:0000259" key="3">
    <source>
        <dbReference type="Pfam" id="PF00350"/>
    </source>
</evidence>
<reference evidence="5 6" key="1">
    <citation type="journal article" date="2024" name="Commun. Biol.">
        <title>Comparative genomic analysis of thermophilic fungi reveals convergent evolutionary adaptations and gene losses.</title>
        <authorList>
            <person name="Steindorff A.S."/>
            <person name="Aguilar-Pontes M.V."/>
            <person name="Robinson A.J."/>
            <person name="Andreopoulos B."/>
            <person name="LaButti K."/>
            <person name="Kuo A."/>
            <person name="Mondo S."/>
            <person name="Riley R."/>
            <person name="Otillar R."/>
            <person name="Haridas S."/>
            <person name="Lipzen A."/>
            <person name="Grimwood J."/>
            <person name="Schmutz J."/>
            <person name="Clum A."/>
            <person name="Reid I.D."/>
            <person name="Moisan M.C."/>
            <person name="Butler G."/>
            <person name="Nguyen T.T.M."/>
            <person name="Dewar K."/>
            <person name="Conant G."/>
            <person name="Drula E."/>
            <person name="Henrissat B."/>
            <person name="Hansel C."/>
            <person name="Singer S."/>
            <person name="Hutchinson M.I."/>
            <person name="de Vries R.P."/>
            <person name="Natvig D.O."/>
            <person name="Powell A.J."/>
            <person name="Tsang A."/>
            <person name="Grigoriev I.V."/>
        </authorList>
    </citation>
    <scope>NUCLEOTIDE SEQUENCE [LARGE SCALE GENOMIC DNA]</scope>
    <source>
        <strain evidence="5 6">ATCC 24622</strain>
    </source>
</reference>
<feature type="region of interest" description="Disordered" evidence="2">
    <location>
        <begin position="443"/>
        <end position="502"/>
    </location>
</feature>
<dbReference type="SUPFAM" id="SSF52540">
    <property type="entry name" value="P-loop containing nucleoside triphosphate hydrolases"/>
    <property type="match status" value="1"/>
</dbReference>
<accession>A0ABR3WID0</accession>
<dbReference type="Pfam" id="PF24564">
    <property type="entry name" value="DUF7605"/>
    <property type="match status" value="1"/>
</dbReference>
<dbReference type="Gene3D" id="3.40.50.300">
    <property type="entry name" value="P-loop containing nucleotide triphosphate hydrolases"/>
    <property type="match status" value="1"/>
</dbReference>
<dbReference type="InterPro" id="IPR056024">
    <property type="entry name" value="DUF7605"/>
</dbReference>
<dbReference type="InterPro" id="IPR027417">
    <property type="entry name" value="P-loop_NTPase"/>
</dbReference>
<dbReference type="Pfam" id="PF00350">
    <property type="entry name" value="Dynamin_N"/>
    <property type="match status" value="1"/>
</dbReference>
<dbReference type="PANTHER" id="PTHR36681">
    <property type="entry name" value="NUCLEAR GTPASE, GERMINAL CENTER-ASSOCIATED, TANDEM DUPLICATE 3"/>
    <property type="match status" value="1"/>
</dbReference>
<sequence length="1020" mass="113809">MDCGTPRLPESSPKDPTTASSARMDKDKARRPDNRGASPDPAWDPGYLSRLLGSADLDVLHHGVQVGLHLLDQLEKAQDFVKQVNRVEAEHWLKTIKDLRARAQPPSVLIGVVGNTGSGKSSVINALLDEERLLPTNCMRACTAAPTEISYNDSQEPNSPYRADIEFFSFGEWATEIRTLFFDIQDGNGLTSRELATSDGAAGAAYARLKAVYPTLTADTLRTSSPEELLRDESVSQILGTVKRLKATTSAQLYDTLQGYVDSKEKNSGGQMEVWPLIKVVRIYTKAPVLSSGLVIVDLPGVQDSNAARSAVAANYMKNCDGIFIVAPITRAVDDKTAKTLLGSSFKRQLMFDGQYSAITLICSKTDEISVVEAAESLPIKDQIVFFWGVLENMDRQAKEYAERLDVLKSEKSALKARLDAIREELLEWNGVCLQFAEEGAAYSPSKKRKRQPSPAPRRENSPSSDTDESASETEVELSDEDMDCSTPDEEQNAQPLTKDDIKDKINELKAAEDLEKKNKRTIDRQFSEAKAQLKAIKTARNKLNYKIHATCIQGRNKYSQDAIRRDFAAGLKELECGDGEPDGASDQASRRYDEIARSLPVFCVSSRAFQKLRNRMRKDGFKGDGFRDLQETGIPQLVQHAQEIPRPKRAQAFHSFLNGLVQLLNSMYMWADDDGQRPCLTGKEKAVEEACIQKCIADLDKALQDHSRQLVRFMKTVLSEQIFAHLDDNIDSASAAAVPTATKWGGPKPEGGLAWNTYKATGRRSGAFLGRDFNRDLLEPLVQHLATLWEQVFQHRIPGELGESKRKVKIEIQRFHTDATCRTRSLETDPVRLYMLDKQIGNYRRTVNQIFTDVEASIREDHMNANRCFVPVIQQRMSAAYSACVEETGTGAYARMKTIMLEHIEDARHHMFEDASNAVKDMLDEMCDRVEKTLLERFHELWDQCVRDYTTALIGAAPVAPNEMALRKQILSLMANSDMAFKDVLPAEDSAADTAMAVDEAQKDVFASDDEGDNRMDLT</sequence>
<evidence type="ECO:0000256" key="1">
    <source>
        <dbReference type="SAM" id="Coils"/>
    </source>
</evidence>
<evidence type="ECO:0000256" key="2">
    <source>
        <dbReference type="SAM" id="MobiDB-lite"/>
    </source>
</evidence>
<dbReference type="Proteomes" id="UP001586593">
    <property type="component" value="Unassembled WGS sequence"/>
</dbReference>
<dbReference type="PANTHER" id="PTHR36681:SF3">
    <property type="entry name" value="NUCLEAR GTPASE, GERMINAL CENTER-ASSOCIATED, TANDEM DUPLICATE 3"/>
    <property type="match status" value="1"/>
</dbReference>
<evidence type="ECO:0000259" key="4">
    <source>
        <dbReference type="Pfam" id="PF24564"/>
    </source>
</evidence>
<proteinExistence type="predicted"/>
<feature type="domain" description="Dynamin N-terminal" evidence="3">
    <location>
        <begin position="110"/>
        <end position="341"/>
    </location>
</feature>